<dbReference type="GO" id="GO:0005829">
    <property type="term" value="C:cytosol"/>
    <property type="evidence" value="ECO:0007669"/>
    <property type="project" value="TreeGrafter"/>
</dbReference>
<dbReference type="AlphaFoldDB" id="A0A1C0AD12"/>
<dbReference type="Gene3D" id="1.10.10.10">
    <property type="entry name" value="Winged helix-like DNA-binding domain superfamily/Winged helix DNA-binding domain"/>
    <property type="match status" value="1"/>
</dbReference>
<dbReference type="InterPro" id="IPR036390">
    <property type="entry name" value="WH_DNA-bd_sf"/>
</dbReference>
<protein>
    <submittedName>
        <fullName evidence="1">Transcriptional regulator</fullName>
    </submittedName>
</protein>
<dbReference type="Pfam" id="PF02082">
    <property type="entry name" value="Rrf2"/>
    <property type="match status" value="1"/>
</dbReference>
<keyword evidence="2" id="KW-1185">Reference proteome</keyword>
<evidence type="ECO:0000313" key="1">
    <source>
        <dbReference type="EMBL" id="OCL28538.1"/>
    </source>
</evidence>
<dbReference type="NCBIfam" id="TIGR00738">
    <property type="entry name" value="rrf2_super"/>
    <property type="match status" value="1"/>
</dbReference>
<proteinExistence type="predicted"/>
<dbReference type="EMBL" id="LWDV01000005">
    <property type="protein sequence ID" value="OCL28538.1"/>
    <property type="molecule type" value="Genomic_DNA"/>
</dbReference>
<reference evidence="2" key="1">
    <citation type="submission" date="2016-07" db="EMBL/GenBank/DDBJ databases">
        <authorList>
            <person name="Florea S."/>
            <person name="Webb J.S."/>
            <person name="Jaromczyk J."/>
            <person name="Schardl C.L."/>
        </authorList>
    </citation>
    <scope>NUCLEOTIDE SEQUENCE [LARGE SCALE GENOMIC DNA]</scope>
    <source>
        <strain evidence="2">Z6</strain>
    </source>
</reference>
<sequence>MRLSQAADYALRAVLYLARQGEGTIVDAQTICEEESVPKRFLLKIFRELAQTKIIESYRGKNGGYALGIDPAKITLRDVIEAVDGPIVVNRCLIDPAECNKINGNSCRTCTIHEALFDVQQTIVNKLEEYTFADLLNS</sequence>
<dbReference type="RefSeq" id="WP_068714702.1">
    <property type="nucleotide sequence ID" value="NZ_LWDV01000005.1"/>
</dbReference>
<dbReference type="PROSITE" id="PS51197">
    <property type="entry name" value="HTH_RRF2_2"/>
    <property type="match status" value="1"/>
</dbReference>
<dbReference type="SUPFAM" id="SSF46785">
    <property type="entry name" value="Winged helix' DNA-binding domain"/>
    <property type="match status" value="1"/>
</dbReference>
<name>A0A1C0AD12_9FIRM</name>
<dbReference type="Proteomes" id="UP000093514">
    <property type="component" value="Unassembled WGS sequence"/>
</dbReference>
<dbReference type="PANTHER" id="PTHR33221:SF2">
    <property type="entry name" value="TRANSCRIPTIONAL REGULATOR"/>
    <property type="match status" value="1"/>
</dbReference>
<dbReference type="OrthoDB" id="9808360at2"/>
<gene>
    <name evidence="1" type="ORF">U472_01240</name>
</gene>
<comment type="caution">
    <text evidence="1">The sequence shown here is derived from an EMBL/GenBank/DDBJ whole genome shotgun (WGS) entry which is preliminary data.</text>
</comment>
<dbReference type="PANTHER" id="PTHR33221">
    <property type="entry name" value="WINGED HELIX-TURN-HELIX TRANSCRIPTIONAL REGULATOR, RRF2 FAMILY"/>
    <property type="match status" value="1"/>
</dbReference>
<accession>A0A1C0AD12</accession>
<dbReference type="InterPro" id="IPR036388">
    <property type="entry name" value="WH-like_DNA-bd_sf"/>
</dbReference>
<organism evidence="1 2">
    <name type="scientific">Orenia metallireducens</name>
    <dbReference type="NCBI Taxonomy" id="1413210"/>
    <lineage>
        <taxon>Bacteria</taxon>
        <taxon>Bacillati</taxon>
        <taxon>Bacillota</taxon>
        <taxon>Clostridia</taxon>
        <taxon>Halanaerobiales</taxon>
        <taxon>Halobacteroidaceae</taxon>
        <taxon>Orenia</taxon>
    </lineage>
</organism>
<dbReference type="GO" id="GO:0003700">
    <property type="term" value="F:DNA-binding transcription factor activity"/>
    <property type="evidence" value="ECO:0007669"/>
    <property type="project" value="TreeGrafter"/>
</dbReference>
<evidence type="ECO:0000313" key="2">
    <source>
        <dbReference type="Proteomes" id="UP000093514"/>
    </source>
</evidence>
<dbReference type="InterPro" id="IPR000944">
    <property type="entry name" value="Tscrpt_reg_Rrf2"/>
</dbReference>
<reference evidence="1 2" key="2">
    <citation type="submission" date="2016-08" db="EMBL/GenBank/DDBJ databases">
        <title>Orenia metallireducens sp. nov. strain Z6, a Novel Metal-reducing Firmicute from the Deep Subsurface.</title>
        <authorList>
            <person name="Maxim B.I."/>
            <person name="Kenneth K."/>
            <person name="Flynn T.M."/>
            <person name="Oloughlin E.J."/>
            <person name="Locke R.A."/>
            <person name="Weber J.R."/>
            <person name="Egan S.M."/>
            <person name="Mackie R.I."/>
            <person name="Cann I.K."/>
        </authorList>
    </citation>
    <scope>NUCLEOTIDE SEQUENCE [LARGE SCALE GENOMIC DNA]</scope>
    <source>
        <strain evidence="1 2">Z6</strain>
    </source>
</reference>